<accession>K1WQE3</accession>
<dbReference type="Proteomes" id="UP000006753">
    <property type="component" value="Unassembled WGS sequence"/>
</dbReference>
<evidence type="ECO:0000313" key="2">
    <source>
        <dbReference type="EMBL" id="EKD15181.1"/>
    </source>
</evidence>
<dbReference type="KEGG" id="mbe:MBM_06397"/>
<dbReference type="EMBL" id="JH921442">
    <property type="protein sequence ID" value="EKD15181.1"/>
    <property type="molecule type" value="Genomic_DNA"/>
</dbReference>
<keyword evidence="3" id="KW-1185">Reference proteome</keyword>
<feature type="signal peptide" evidence="1">
    <location>
        <begin position="1"/>
        <end position="23"/>
    </location>
</feature>
<gene>
    <name evidence="2" type="ORF">MBM_06397</name>
</gene>
<protein>
    <submittedName>
        <fullName evidence="2">Uncharacterized protein</fullName>
    </submittedName>
</protein>
<evidence type="ECO:0000313" key="3">
    <source>
        <dbReference type="Proteomes" id="UP000006753"/>
    </source>
</evidence>
<evidence type="ECO:0000256" key="1">
    <source>
        <dbReference type="SAM" id="SignalP"/>
    </source>
</evidence>
<dbReference type="AlphaFoldDB" id="K1WQE3"/>
<dbReference type="eggNOG" id="ENOG502SUI0">
    <property type="taxonomic scope" value="Eukaryota"/>
</dbReference>
<organism evidence="2 3">
    <name type="scientific">Marssonina brunnea f. sp. multigermtubi (strain MB_m1)</name>
    <name type="common">Marssonina leaf spot fungus</name>
    <dbReference type="NCBI Taxonomy" id="1072389"/>
    <lineage>
        <taxon>Eukaryota</taxon>
        <taxon>Fungi</taxon>
        <taxon>Dikarya</taxon>
        <taxon>Ascomycota</taxon>
        <taxon>Pezizomycotina</taxon>
        <taxon>Leotiomycetes</taxon>
        <taxon>Helotiales</taxon>
        <taxon>Drepanopezizaceae</taxon>
        <taxon>Drepanopeziza</taxon>
    </lineage>
</organism>
<dbReference type="HOGENOM" id="CLU_091777_0_1_1"/>
<dbReference type="InParanoid" id="K1WQE3"/>
<dbReference type="OrthoDB" id="10375426at2759"/>
<dbReference type="InterPro" id="IPR045564">
    <property type="entry name" value="DUF5910"/>
</dbReference>
<keyword evidence="1" id="KW-0732">Signal</keyword>
<reference evidence="2 3" key="1">
    <citation type="journal article" date="2012" name="BMC Genomics">
        <title>Sequencing the genome of Marssonina brunnea reveals fungus-poplar co-evolution.</title>
        <authorList>
            <person name="Zhu S."/>
            <person name="Cao Y.-Z."/>
            <person name="Jiang C."/>
            <person name="Tan B.-Y."/>
            <person name="Wang Z."/>
            <person name="Feng S."/>
            <person name="Zhang L."/>
            <person name="Su X.-H."/>
            <person name="Brejova B."/>
            <person name="Vinar T."/>
            <person name="Xu M."/>
            <person name="Wang M.-X."/>
            <person name="Zhang S.-G."/>
            <person name="Huang M.-R."/>
            <person name="Wu R."/>
            <person name="Zhou Y."/>
        </authorList>
    </citation>
    <scope>NUCLEOTIDE SEQUENCE [LARGE SCALE GENOMIC DNA]</scope>
    <source>
        <strain evidence="2 3">MB_m1</strain>
    </source>
</reference>
<name>K1WQE3_MARBU</name>
<dbReference type="Pfam" id="PF19287">
    <property type="entry name" value="DUF5910"/>
    <property type="match status" value="1"/>
</dbReference>
<feature type="chain" id="PRO_5003854591" evidence="1">
    <location>
        <begin position="24"/>
        <end position="233"/>
    </location>
</feature>
<proteinExistence type="predicted"/>
<sequence>MPRSKSIFAILMILSFFFNEAQAMFWRKEIVIGYTAVTSDQARDINKNNKLYIQQIRSINPLGDGIYMRNKPEGLANREGTWFCAIKARKWKLKKADKVYIPKFYEPETSDDTLPQEQTSRGGSGRIRLWGKDEKVLVEYIKSQQVLSRLKQTLRWPWGQADEPNKALRFSWVEGRKRQLQMVIPMRVVYDDDRLDLWAKCFASEAELREFSAEPIKWETWNIKGHPGSPDSR</sequence>